<dbReference type="Pfam" id="PF03372">
    <property type="entry name" value="Exo_endo_phos"/>
    <property type="match status" value="1"/>
</dbReference>
<dbReference type="Gene3D" id="3.60.10.10">
    <property type="entry name" value="Endonuclease/exonuclease/phosphatase"/>
    <property type="match status" value="1"/>
</dbReference>
<keyword evidence="2" id="KW-0378">Hydrolase</keyword>
<keyword evidence="3" id="KW-1185">Reference proteome</keyword>
<evidence type="ECO:0000313" key="3">
    <source>
        <dbReference type="Proteomes" id="UP000300142"/>
    </source>
</evidence>
<gene>
    <name evidence="2" type="ORF">SR1949_16810</name>
</gene>
<protein>
    <submittedName>
        <fullName evidence="2">Endonuclease/exonuclease/phosphatase</fullName>
    </submittedName>
</protein>
<reference evidence="3" key="1">
    <citation type="submission" date="2019-02" db="EMBL/GenBank/DDBJ databases">
        <title>Draft genome sequence of Sphaerospermopsis reniformis NIES-1949.</title>
        <authorList>
            <person name="Yamaguchi H."/>
            <person name="Suzuki S."/>
            <person name="Kawachi M."/>
        </authorList>
    </citation>
    <scope>NUCLEOTIDE SEQUENCE [LARGE SCALE GENOMIC DNA]</scope>
    <source>
        <strain evidence="3">NIES-1949</strain>
    </source>
</reference>
<dbReference type="EMBL" id="BJCE01000042">
    <property type="protein sequence ID" value="GCL36576.1"/>
    <property type="molecule type" value="Genomic_DNA"/>
</dbReference>
<sequence length="263" mass="30002">MPLKKVMKITVMTFNLRCDKPDPGVRQWEKRVGAIAAVIQHYQPDVVGTQEGKPHQLKDLQALLPEYKFVGGDRSGTGEDEHCAIFYQPELLKLQETQDFYLSDTPEIPGSITWGTRLPRMATWANFQVGDPSISLTIVNTHLDHEIAKARELGAGLLSLRLMGFPAENYLLLTGDFNAHSRTLERIILADNFRIQDTLANLPLAEQKTFHDFTGEPVDARDTIYGDRRFHIEQVIIDNKQWESIWPSDHFPVIVKLSIRNRE</sequence>
<keyword evidence="2" id="KW-0540">Nuclease</keyword>
<dbReference type="GO" id="GO:0000175">
    <property type="term" value="F:3'-5'-RNA exonuclease activity"/>
    <property type="evidence" value="ECO:0007669"/>
    <property type="project" value="TreeGrafter"/>
</dbReference>
<keyword evidence="2" id="KW-0255">Endonuclease</keyword>
<dbReference type="SUPFAM" id="SSF56219">
    <property type="entry name" value="DNase I-like"/>
    <property type="match status" value="1"/>
</dbReference>
<name>A0A479ZY99_9CYAN</name>
<dbReference type="InterPro" id="IPR036691">
    <property type="entry name" value="Endo/exonu/phosph_ase_sf"/>
</dbReference>
<comment type="caution">
    <text evidence="2">The sequence shown here is derived from an EMBL/GenBank/DDBJ whole genome shotgun (WGS) entry which is preliminary data.</text>
</comment>
<dbReference type="InterPro" id="IPR005135">
    <property type="entry name" value="Endo/exonuclease/phosphatase"/>
</dbReference>
<evidence type="ECO:0000313" key="2">
    <source>
        <dbReference type="EMBL" id="GCL36576.1"/>
    </source>
</evidence>
<organism evidence="2 3">
    <name type="scientific">Sphaerospermopsis reniformis</name>
    <dbReference type="NCBI Taxonomy" id="531300"/>
    <lineage>
        <taxon>Bacteria</taxon>
        <taxon>Bacillati</taxon>
        <taxon>Cyanobacteriota</taxon>
        <taxon>Cyanophyceae</taxon>
        <taxon>Nostocales</taxon>
        <taxon>Aphanizomenonaceae</taxon>
        <taxon>Sphaerospermopsis</taxon>
    </lineage>
</organism>
<accession>A0A479ZY99</accession>
<evidence type="ECO:0000259" key="1">
    <source>
        <dbReference type="Pfam" id="PF03372"/>
    </source>
</evidence>
<proteinExistence type="predicted"/>
<feature type="domain" description="Endonuclease/exonuclease/phosphatase" evidence="1">
    <location>
        <begin position="12"/>
        <end position="250"/>
    </location>
</feature>
<dbReference type="GO" id="GO:0004519">
    <property type="term" value="F:endonuclease activity"/>
    <property type="evidence" value="ECO:0007669"/>
    <property type="project" value="UniProtKB-KW"/>
</dbReference>
<dbReference type="Proteomes" id="UP000300142">
    <property type="component" value="Unassembled WGS sequence"/>
</dbReference>
<dbReference type="PANTHER" id="PTHR12121:SF36">
    <property type="entry name" value="ENDONUCLEASE_EXONUCLEASE_PHOSPHATASE DOMAIN-CONTAINING PROTEIN"/>
    <property type="match status" value="1"/>
</dbReference>
<dbReference type="CDD" id="cd09083">
    <property type="entry name" value="EEP-1"/>
    <property type="match status" value="1"/>
</dbReference>
<dbReference type="InterPro" id="IPR050410">
    <property type="entry name" value="CCR4/nocturin_mRNA_transcr"/>
</dbReference>
<dbReference type="PANTHER" id="PTHR12121">
    <property type="entry name" value="CARBON CATABOLITE REPRESSOR PROTEIN 4"/>
    <property type="match status" value="1"/>
</dbReference>
<keyword evidence="2" id="KW-0269">Exonuclease</keyword>
<dbReference type="AlphaFoldDB" id="A0A479ZY99"/>